<gene>
    <name evidence="1" type="ORF">HPLM_LOCUS7115</name>
</gene>
<reference evidence="1 2" key="2">
    <citation type="submission" date="2018-11" db="EMBL/GenBank/DDBJ databases">
        <authorList>
            <consortium name="Pathogen Informatics"/>
        </authorList>
    </citation>
    <scope>NUCLEOTIDE SEQUENCE [LARGE SCALE GENOMIC DNA]</scope>
    <source>
        <strain evidence="1 2">MHpl1</strain>
    </source>
</reference>
<dbReference type="OrthoDB" id="5836246at2759"/>
<evidence type="ECO:0000313" key="2">
    <source>
        <dbReference type="Proteomes" id="UP000268014"/>
    </source>
</evidence>
<dbReference type="STRING" id="6290.A0A0N4W9W7"/>
<sequence>MKRRNTQVLCLQETRWKGAEAREIGEGVKLYYNRVDNKRNVVAVAVAESLKDTVSAVSRISSRIMAVGMDTKEEYCSITSVYVPQAGCSEREEDKFYVSLDDAIRSVSGTNSHGGDLNRH</sequence>
<dbReference type="InterPro" id="IPR036691">
    <property type="entry name" value="Endo/exonu/phosph_ase_sf"/>
</dbReference>
<dbReference type="Proteomes" id="UP000268014">
    <property type="component" value="Unassembled WGS sequence"/>
</dbReference>
<evidence type="ECO:0000313" key="3">
    <source>
        <dbReference type="WBParaSite" id="HPLM_0000712301-mRNA-1"/>
    </source>
</evidence>
<dbReference type="WBParaSite" id="HPLM_0000712301-mRNA-1">
    <property type="protein sequence ID" value="HPLM_0000712301-mRNA-1"/>
    <property type="gene ID" value="HPLM_0000712301"/>
</dbReference>
<protein>
    <submittedName>
        <fullName evidence="3">Endo/exonuclease/phosphatase domain-containing protein</fullName>
    </submittedName>
</protein>
<name>A0A0N4W9W7_HAEPC</name>
<dbReference type="Gene3D" id="3.60.10.10">
    <property type="entry name" value="Endonuclease/exonuclease/phosphatase"/>
    <property type="match status" value="1"/>
</dbReference>
<dbReference type="SUPFAM" id="SSF56219">
    <property type="entry name" value="DNase I-like"/>
    <property type="match status" value="1"/>
</dbReference>
<dbReference type="EMBL" id="UZAF01016602">
    <property type="protein sequence ID" value="VDO30966.1"/>
    <property type="molecule type" value="Genomic_DNA"/>
</dbReference>
<proteinExistence type="predicted"/>
<organism evidence="3">
    <name type="scientific">Haemonchus placei</name>
    <name type="common">Barber's pole worm</name>
    <dbReference type="NCBI Taxonomy" id="6290"/>
    <lineage>
        <taxon>Eukaryota</taxon>
        <taxon>Metazoa</taxon>
        <taxon>Ecdysozoa</taxon>
        <taxon>Nematoda</taxon>
        <taxon>Chromadorea</taxon>
        <taxon>Rhabditida</taxon>
        <taxon>Rhabditina</taxon>
        <taxon>Rhabditomorpha</taxon>
        <taxon>Strongyloidea</taxon>
        <taxon>Trichostrongylidae</taxon>
        <taxon>Haemonchus</taxon>
    </lineage>
</organism>
<accession>A0A0N4W9W7</accession>
<keyword evidence="2" id="KW-1185">Reference proteome</keyword>
<dbReference type="OMA" id="IMAVGMD"/>
<reference evidence="3" key="1">
    <citation type="submission" date="2017-02" db="UniProtKB">
        <authorList>
            <consortium name="WormBaseParasite"/>
        </authorList>
    </citation>
    <scope>IDENTIFICATION</scope>
</reference>
<evidence type="ECO:0000313" key="1">
    <source>
        <dbReference type="EMBL" id="VDO30966.1"/>
    </source>
</evidence>
<dbReference type="AlphaFoldDB" id="A0A0N4W9W7"/>